<dbReference type="RefSeq" id="WP_375735425.1">
    <property type="nucleotide sequence ID" value="NZ_JBCGDC010000067.1"/>
</dbReference>
<evidence type="ECO:0000313" key="1">
    <source>
        <dbReference type="EMBL" id="MFB6395721.1"/>
    </source>
</evidence>
<keyword evidence="2" id="KW-1185">Reference proteome</keyword>
<sequence>MQIIEVGMLGVRASVLRLTRRDTPLRFDVFPMVHIGEPAFYTAVADRLRRCDLILAKAWAENAPGCRSTIRPANALAVCGG</sequence>
<reference evidence="1 2" key="1">
    <citation type="submission" date="2024-04" db="EMBL/GenBank/DDBJ databases">
        <title>Polymorphospora sp. isolated from Baiyangdian Lake in Xiong'an New Area.</title>
        <authorList>
            <person name="Zhang X."/>
            <person name="Liu J."/>
        </authorList>
    </citation>
    <scope>NUCLEOTIDE SEQUENCE [LARGE SCALE GENOMIC DNA]</scope>
    <source>
        <strain evidence="1 2">2-325</strain>
    </source>
</reference>
<gene>
    <name evidence="1" type="ORF">AAFH96_21785</name>
</gene>
<protein>
    <submittedName>
        <fullName evidence="1">Uncharacterized protein</fullName>
    </submittedName>
</protein>
<proteinExistence type="predicted"/>
<evidence type="ECO:0000313" key="2">
    <source>
        <dbReference type="Proteomes" id="UP001582793"/>
    </source>
</evidence>
<dbReference type="EMBL" id="JBCGDC010000067">
    <property type="protein sequence ID" value="MFB6395721.1"/>
    <property type="molecule type" value="Genomic_DNA"/>
</dbReference>
<comment type="caution">
    <text evidence="1">The sequence shown here is derived from an EMBL/GenBank/DDBJ whole genome shotgun (WGS) entry which is preliminary data.</text>
</comment>
<dbReference type="Proteomes" id="UP001582793">
    <property type="component" value="Unassembled WGS sequence"/>
</dbReference>
<organism evidence="1 2">
    <name type="scientific">Polymorphospora lycopeni</name>
    <dbReference type="NCBI Taxonomy" id="3140240"/>
    <lineage>
        <taxon>Bacteria</taxon>
        <taxon>Bacillati</taxon>
        <taxon>Actinomycetota</taxon>
        <taxon>Actinomycetes</taxon>
        <taxon>Micromonosporales</taxon>
        <taxon>Micromonosporaceae</taxon>
        <taxon>Polymorphospora</taxon>
    </lineage>
</organism>
<accession>A0ABV5CUN8</accession>
<name>A0ABV5CUN8_9ACTN</name>